<dbReference type="InterPro" id="IPR005135">
    <property type="entry name" value="Endo/exonuclease/phosphatase"/>
</dbReference>
<dbReference type="InterPro" id="IPR004808">
    <property type="entry name" value="AP_endonuc_1"/>
</dbReference>
<dbReference type="GO" id="GO:0046872">
    <property type="term" value="F:metal ion binding"/>
    <property type="evidence" value="ECO:0007669"/>
    <property type="project" value="UniProtKB-KW"/>
</dbReference>
<evidence type="ECO:0000313" key="9">
    <source>
        <dbReference type="EMBL" id="OGM59771.1"/>
    </source>
</evidence>
<evidence type="ECO:0000256" key="1">
    <source>
        <dbReference type="ARBA" id="ARBA00007092"/>
    </source>
</evidence>
<gene>
    <name evidence="9" type="ORF">A2955_02160</name>
</gene>
<dbReference type="PROSITE" id="PS51435">
    <property type="entry name" value="AP_NUCLEASE_F1_4"/>
    <property type="match status" value="1"/>
</dbReference>
<keyword evidence="3" id="KW-0378">Hydrolase</keyword>
<dbReference type="PANTHER" id="PTHR22748">
    <property type="entry name" value="AP ENDONUCLEASE"/>
    <property type="match status" value="1"/>
</dbReference>
<dbReference type="NCBIfam" id="TIGR00195">
    <property type="entry name" value="exoDNase_III"/>
    <property type="match status" value="1"/>
</dbReference>
<feature type="binding site" evidence="6">
    <location>
        <position position="146"/>
    </location>
    <ligand>
        <name>Mg(2+)</name>
        <dbReference type="ChEBI" id="CHEBI:18420"/>
        <label>1</label>
    </ligand>
</feature>
<reference evidence="9 10" key="1">
    <citation type="journal article" date="2016" name="Nat. Commun.">
        <title>Thousands of microbial genomes shed light on interconnected biogeochemical processes in an aquifer system.</title>
        <authorList>
            <person name="Anantharaman K."/>
            <person name="Brown C.T."/>
            <person name="Hug L.A."/>
            <person name="Sharon I."/>
            <person name="Castelle C.J."/>
            <person name="Probst A.J."/>
            <person name="Thomas B.C."/>
            <person name="Singh A."/>
            <person name="Wilkins M.J."/>
            <person name="Karaoz U."/>
            <person name="Brodie E.L."/>
            <person name="Williams K.H."/>
            <person name="Hubbard S.S."/>
            <person name="Banfield J.F."/>
        </authorList>
    </citation>
    <scope>NUCLEOTIDE SEQUENCE [LARGE SCALE GENOMIC DNA]</scope>
</reference>
<sequence>MKIISWNVNGLRSVYKKGFLEWLYKEDADIYCFQEIKAHESQLSFELTLPRGYKAIFNSAEKKGYSGVAVYSKKVPLRVNNKLGLDYFDKQGRILELEFEDFILINLYMPHGGRMKDKLVYKLASYKALLNKLANMYTKQIIISGDFNIAHKEVDLARPKQNQNNIMFTSEERAQIDQLVRAGFIDSFRLLHKGGGHYSWWPYGLNARGINLGWRIDYIFLTKNIAQNLKRAFILSEIVGSDHCPVGIELD</sequence>
<dbReference type="Pfam" id="PF03372">
    <property type="entry name" value="Exo_endo_phos"/>
    <property type="match status" value="1"/>
</dbReference>
<comment type="similarity">
    <text evidence="1">Belongs to the DNA repair enzymes AP/ExoA family.</text>
</comment>
<keyword evidence="6" id="KW-0464">Manganese</keyword>
<evidence type="ECO:0000256" key="2">
    <source>
        <dbReference type="ARBA" id="ARBA00022723"/>
    </source>
</evidence>
<comment type="cofactor">
    <cofactor evidence="6">
        <name>Mg(2+)</name>
        <dbReference type="ChEBI" id="CHEBI:18420"/>
    </cofactor>
    <cofactor evidence="6">
        <name>Mn(2+)</name>
        <dbReference type="ChEBI" id="CHEBI:29035"/>
    </cofactor>
    <text evidence="6">Probably binds two magnesium or manganese ions per subunit.</text>
</comment>
<evidence type="ECO:0000256" key="3">
    <source>
        <dbReference type="ARBA" id="ARBA00022801"/>
    </source>
</evidence>
<feature type="binding site" evidence="6">
    <location>
        <position position="243"/>
    </location>
    <ligand>
        <name>Mg(2+)</name>
        <dbReference type="ChEBI" id="CHEBI:18420"/>
        <label>1</label>
    </ligand>
</feature>
<comment type="caution">
    <text evidence="9">The sequence shown here is derived from an EMBL/GenBank/DDBJ whole genome shotgun (WGS) entry which is preliminary data.</text>
</comment>
<dbReference type="GO" id="GO:0008081">
    <property type="term" value="F:phosphoric diester hydrolase activity"/>
    <property type="evidence" value="ECO:0007669"/>
    <property type="project" value="TreeGrafter"/>
</dbReference>
<dbReference type="Gene3D" id="3.60.10.10">
    <property type="entry name" value="Endonuclease/exonuclease/phosphatase"/>
    <property type="match status" value="1"/>
</dbReference>
<evidence type="ECO:0000259" key="8">
    <source>
        <dbReference type="Pfam" id="PF03372"/>
    </source>
</evidence>
<evidence type="ECO:0000256" key="6">
    <source>
        <dbReference type="PIRSR" id="PIRSR604808-2"/>
    </source>
</evidence>
<dbReference type="GO" id="GO:0006284">
    <property type="term" value="P:base-excision repair"/>
    <property type="evidence" value="ECO:0007669"/>
    <property type="project" value="TreeGrafter"/>
</dbReference>
<feature type="domain" description="Endonuclease/exonuclease/phosphatase" evidence="8">
    <location>
        <begin position="4"/>
        <end position="243"/>
    </location>
</feature>
<feature type="active site" description="Proton donor/acceptor" evidence="5">
    <location>
        <position position="146"/>
    </location>
</feature>
<evidence type="ECO:0000256" key="5">
    <source>
        <dbReference type="PIRSR" id="PIRSR604808-1"/>
    </source>
</evidence>
<evidence type="ECO:0000256" key="4">
    <source>
        <dbReference type="ARBA" id="ARBA00022842"/>
    </source>
</evidence>
<dbReference type="EMBL" id="MGHA01000027">
    <property type="protein sequence ID" value="OGM59771.1"/>
    <property type="molecule type" value="Genomic_DNA"/>
</dbReference>
<feature type="site" description="Important for catalytic activity" evidence="7">
    <location>
        <position position="217"/>
    </location>
</feature>
<name>A0A1F8B6Z0_9BACT</name>
<feature type="binding site" evidence="6">
    <location>
        <position position="148"/>
    </location>
    <ligand>
        <name>Mg(2+)</name>
        <dbReference type="ChEBI" id="CHEBI:18420"/>
        <label>1</label>
    </ligand>
</feature>
<proteinExistence type="inferred from homology"/>
<protein>
    <submittedName>
        <fullName evidence="9">Exodeoxyribonuclease III</fullName>
    </submittedName>
</protein>
<feature type="site" description="Interaction with DNA substrate" evidence="7">
    <location>
        <position position="243"/>
    </location>
</feature>
<dbReference type="SUPFAM" id="SSF56219">
    <property type="entry name" value="DNase I-like"/>
    <property type="match status" value="1"/>
</dbReference>
<dbReference type="InterPro" id="IPR036691">
    <property type="entry name" value="Endo/exonu/phosph_ase_sf"/>
</dbReference>
<dbReference type="GO" id="GO:0008311">
    <property type="term" value="F:double-stranded DNA 3'-5' DNA exonuclease activity"/>
    <property type="evidence" value="ECO:0007669"/>
    <property type="project" value="TreeGrafter"/>
</dbReference>
<evidence type="ECO:0000313" key="10">
    <source>
        <dbReference type="Proteomes" id="UP000177501"/>
    </source>
</evidence>
<accession>A0A1F8B6Z0</accession>
<organism evidence="9 10">
    <name type="scientific">Candidatus Woesebacteria bacterium RIFCSPLOWO2_01_FULL_37_19</name>
    <dbReference type="NCBI Taxonomy" id="1802514"/>
    <lineage>
        <taxon>Bacteria</taxon>
        <taxon>Candidatus Woeseibacteriota</taxon>
    </lineage>
</organism>
<feature type="binding site" evidence="6">
    <location>
        <position position="35"/>
    </location>
    <ligand>
        <name>Mg(2+)</name>
        <dbReference type="ChEBI" id="CHEBI:18420"/>
        <label>1</label>
    </ligand>
</feature>
<dbReference type="NCBIfam" id="TIGR00633">
    <property type="entry name" value="xth"/>
    <property type="match status" value="1"/>
</dbReference>
<feature type="binding site" evidence="6">
    <location>
        <position position="242"/>
    </location>
    <ligand>
        <name>Mg(2+)</name>
        <dbReference type="ChEBI" id="CHEBI:18420"/>
        <label>1</label>
    </ligand>
</feature>
<feature type="binding site" evidence="6">
    <location>
        <position position="7"/>
    </location>
    <ligand>
        <name>Mg(2+)</name>
        <dbReference type="ChEBI" id="CHEBI:18420"/>
        <label>1</label>
    </ligand>
</feature>
<keyword evidence="4 6" id="KW-0460">Magnesium</keyword>
<feature type="site" description="Transition state stabilizer" evidence="7">
    <location>
        <position position="148"/>
    </location>
</feature>
<dbReference type="PANTHER" id="PTHR22748:SF6">
    <property type="entry name" value="DNA-(APURINIC OR APYRIMIDINIC SITE) ENDONUCLEASE"/>
    <property type="match status" value="1"/>
</dbReference>
<dbReference type="Proteomes" id="UP000177501">
    <property type="component" value="Unassembled WGS sequence"/>
</dbReference>
<keyword evidence="2 6" id="KW-0479">Metal-binding</keyword>
<dbReference type="STRING" id="1802514.A2955_02160"/>
<dbReference type="AlphaFoldDB" id="A0A1F8B6Z0"/>
<evidence type="ECO:0000256" key="7">
    <source>
        <dbReference type="PIRSR" id="PIRSR604808-3"/>
    </source>
</evidence>
<feature type="active site" evidence="5">
    <location>
        <position position="108"/>
    </location>
</feature>
<dbReference type="GO" id="GO:0003906">
    <property type="term" value="F:DNA-(apurinic or apyrimidinic site) endonuclease activity"/>
    <property type="evidence" value="ECO:0007669"/>
    <property type="project" value="TreeGrafter"/>
</dbReference>
<feature type="active site" description="Proton acceptor" evidence="5">
    <location>
        <position position="243"/>
    </location>
</feature>